<dbReference type="InterPro" id="IPR014001">
    <property type="entry name" value="Helicase_ATP-bd"/>
</dbReference>
<dbReference type="Proteomes" id="UP001304125">
    <property type="component" value="Chromosome"/>
</dbReference>
<dbReference type="InterPro" id="IPR001650">
    <property type="entry name" value="Helicase_C-like"/>
</dbReference>
<evidence type="ECO:0000313" key="4">
    <source>
        <dbReference type="Proteomes" id="UP001304125"/>
    </source>
</evidence>
<evidence type="ECO:0000259" key="2">
    <source>
        <dbReference type="PROSITE" id="PS51194"/>
    </source>
</evidence>
<dbReference type="SUPFAM" id="SSF52540">
    <property type="entry name" value="P-loop containing nucleoside triphosphate hydrolases"/>
    <property type="match status" value="2"/>
</dbReference>
<dbReference type="SMART" id="SM00487">
    <property type="entry name" value="DEXDc"/>
    <property type="match status" value="1"/>
</dbReference>
<dbReference type="SMART" id="SM00490">
    <property type="entry name" value="HELICc"/>
    <property type="match status" value="1"/>
</dbReference>
<organism evidence="3 4">
    <name type="scientific">Demequina capsici</name>
    <dbReference type="NCBI Taxonomy" id="3075620"/>
    <lineage>
        <taxon>Bacteria</taxon>
        <taxon>Bacillati</taxon>
        <taxon>Actinomycetota</taxon>
        <taxon>Actinomycetes</taxon>
        <taxon>Micrococcales</taxon>
        <taxon>Demequinaceae</taxon>
        <taxon>Demequina</taxon>
    </lineage>
</organism>
<sequence>MSRRMERPDTERILSSLKDFQRDTVEYATRRLWTDRDPVKRFLVADEVGLGKTMVAKGVIAKTVEHLWEIEDRIDIVYICSNTQIARQNIGRLNVVGGAELRHADRLTLLPQVIRELRAEKVNFVSFTPGTSFEVGNQGGKYQERVMLYWMLAEAWGREAVRPRRWTRFFQATMGEDRFAWHLSQFDRSTLDPALVVSFGFEVDTATGPEGGRLREELEACVADFNGLRNDPDSRLSARRNRLIGTLRNLVARAAVEHLEPDLVILDEFQRFKNVLDRDTDEADLARAVFDHEKARVLLLSATPFKMYTLPDEPEGDDHYEDFNRTVEFLAGVQNAAEVKHDLRTMRDTAMSGPPSDAALAAHHRVEQQLRRVMSRMERLASSPDRDGMLTERQLSGAKLDAQDVRTWATFDAVSRHLDRHDVFEYWRSTPYPLNLMERDSYQVRKKLDEAISREDPELARLLQDASGLLSWADIETFKEVDPGNAKLRGLVHDILDRGAWKLAWIPPSLPYYGLGAPYDTPGLRDFTKRLIFSAWAVVPKAVSVMLSVEAERRAVIDAGMTQRSYEQHRGITAPLQFRPAGTTMALLYPSHALAQAGDPLVILRESGDSIPMDRDKMIGIASDRVKALLAVLNVQTDPDAGSDSRWYWAAPALLDRARGFEGNAELRRRLLSLGDDEEDDSSRLGVHLQLLAELDTLEPGDDASALGLGAIPEDLAVVLTDLAIAGPGVVALRSLTRIAGDRDAVADVEMREQAFRVAQGLRSLFNKPEVIASLRTEGDDAYWRTVLHHGIDGCLQSVLDEYAHVLVESEGLQEAAGPDKVERIAEVMEEALSIRAAANVIDDINVVDGRVEPTPHRAGSHFAARYGRAQSSDNAVMREGTVRVAYNSPFRPFVLASTSVGQEGLDFHTYSHAIVHWNLPGNPVDLEQREGRVHRYKGHAVRKNVANSFGQAALDPSHADPWTAVFNAAVNARGDSDSEIVPFWVFAPEGGAKIERYVPALPLSKELQHYRRLKKTVVTYRLLLGQPRQEDLLETLGADVEWMRIDLAAPRR</sequence>
<evidence type="ECO:0000256" key="1">
    <source>
        <dbReference type="ARBA" id="ARBA00022801"/>
    </source>
</evidence>
<reference evidence="3 4" key="1">
    <citation type="submission" date="2023-09" db="EMBL/GenBank/DDBJ databases">
        <title>Demequina sp. a novel bacteria isolated from Capsicum annuum.</title>
        <authorList>
            <person name="Humaira Z."/>
            <person name="Lee J."/>
            <person name="Cho D."/>
        </authorList>
    </citation>
    <scope>NUCLEOTIDE SEQUENCE [LARGE SCALE GENOMIC DNA]</scope>
    <source>
        <strain evidence="3 4">OYTSA14</strain>
    </source>
</reference>
<dbReference type="PANTHER" id="PTHR45766:SF6">
    <property type="entry name" value="SWI_SNF-RELATED MATRIX-ASSOCIATED ACTIN-DEPENDENT REGULATOR OF CHROMATIN SUBFAMILY A-LIKE PROTEIN 1"/>
    <property type="match status" value="1"/>
</dbReference>
<keyword evidence="3" id="KW-0347">Helicase</keyword>
<feature type="domain" description="Helicase C-terminal" evidence="2">
    <location>
        <begin position="798"/>
        <end position="990"/>
    </location>
</feature>
<protein>
    <submittedName>
        <fullName evidence="3">Helicase-related protein</fullName>
    </submittedName>
</protein>
<dbReference type="PANTHER" id="PTHR45766">
    <property type="entry name" value="DNA ANNEALING HELICASE AND ENDONUCLEASE ZRANB3 FAMILY MEMBER"/>
    <property type="match status" value="1"/>
</dbReference>
<dbReference type="EMBL" id="CP134879">
    <property type="protein sequence ID" value="WNM23527.1"/>
    <property type="molecule type" value="Genomic_DNA"/>
</dbReference>
<dbReference type="AlphaFoldDB" id="A0AA96F422"/>
<keyword evidence="3" id="KW-0067">ATP-binding</keyword>
<dbReference type="Pfam" id="PF00271">
    <property type="entry name" value="Helicase_C"/>
    <property type="match status" value="1"/>
</dbReference>
<dbReference type="GO" id="GO:0004386">
    <property type="term" value="F:helicase activity"/>
    <property type="evidence" value="ECO:0007669"/>
    <property type="project" value="UniProtKB-KW"/>
</dbReference>
<accession>A0AA96F422</accession>
<keyword evidence="1" id="KW-0378">Hydrolase</keyword>
<proteinExistence type="predicted"/>
<keyword evidence="4" id="KW-1185">Reference proteome</keyword>
<dbReference type="Gene3D" id="3.40.50.300">
    <property type="entry name" value="P-loop containing nucleotide triphosphate hydrolases"/>
    <property type="match status" value="2"/>
</dbReference>
<gene>
    <name evidence="3" type="ORF">RN606_09120</name>
</gene>
<name>A0AA96F422_9MICO</name>
<dbReference type="RefSeq" id="WP_313496501.1">
    <property type="nucleotide sequence ID" value="NZ_CP134879.1"/>
</dbReference>
<keyword evidence="3" id="KW-0547">Nucleotide-binding</keyword>
<dbReference type="GO" id="GO:0016787">
    <property type="term" value="F:hydrolase activity"/>
    <property type="evidence" value="ECO:0007669"/>
    <property type="project" value="UniProtKB-KW"/>
</dbReference>
<dbReference type="PROSITE" id="PS51194">
    <property type="entry name" value="HELICASE_CTER"/>
    <property type="match status" value="1"/>
</dbReference>
<dbReference type="InterPro" id="IPR027417">
    <property type="entry name" value="P-loop_NTPase"/>
</dbReference>
<evidence type="ECO:0000313" key="3">
    <source>
        <dbReference type="EMBL" id="WNM23527.1"/>
    </source>
</evidence>